<evidence type="ECO:0000259" key="6">
    <source>
        <dbReference type="PROSITE" id="PS50865"/>
    </source>
</evidence>
<comment type="caution">
    <text evidence="7">The sequence shown here is derived from an EMBL/GenBank/DDBJ whole genome shotgun (WGS) entry which is preliminary data.</text>
</comment>
<evidence type="ECO:0000256" key="4">
    <source>
        <dbReference type="PROSITE-ProRule" id="PRU00134"/>
    </source>
</evidence>
<dbReference type="Gene3D" id="6.10.140.2220">
    <property type="match status" value="1"/>
</dbReference>
<dbReference type="OrthoDB" id="265717at2759"/>
<evidence type="ECO:0000256" key="2">
    <source>
        <dbReference type="ARBA" id="ARBA00022771"/>
    </source>
</evidence>
<gene>
    <name evidence="7" type="ORF">PVAND_016113</name>
</gene>
<dbReference type="SUPFAM" id="SSF144232">
    <property type="entry name" value="HIT/MYND zinc finger-like"/>
    <property type="match status" value="1"/>
</dbReference>
<dbReference type="Pfam" id="PF01753">
    <property type="entry name" value="zf-MYND"/>
    <property type="match status" value="1"/>
</dbReference>
<dbReference type="EMBL" id="JADBJN010000004">
    <property type="protein sequence ID" value="KAG5668161.1"/>
    <property type="molecule type" value="Genomic_DNA"/>
</dbReference>
<dbReference type="InterPro" id="IPR046341">
    <property type="entry name" value="SET_dom_sf"/>
</dbReference>
<evidence type="ECO:0000256" key="5">
    <source>
        <dbReference type="SAM" id="MobiDB-lite"/>
    </source>
</evidence>
<sequence length="465" mass="54138">MSKKPEPLSKGALILQEKPFAYIVQSKFIKERCDFCLSSGKLLKCSGCEFSHYCGVLCQRDAWAEHKYECLCMKKILPRTIPDAARIMAKIIWKLQYGGYLQKFYYSRNGYRKFNDLMPHLEDIKWDEHRMDHVQTLYAVLKDYLAPEHLPNQSEFLGIYGRLCINSFNILDDDLNSIGTGIYLASSILDHSCKPNAVATFEGPQLSIRLIEDIPELKWEDIRISYIELLDLPETRREQLRKCYYFDCECERCKDEKERATMVAMACPKENCDGQIDVLDEKCKECSTEIKEEHRQNFDDILDMTKTLLAEMQETRYIDMCRNLVKRQTNVLHEKNIWRLKTLDLAFEAAIDFEAWPEAVEYGKRFVKGLSHYTSSLNPLVGIDHLKLGKIYPHLNEFQTAIHHIREAGDVLKITHGDQSRLMRDFVRPLLRETQILLEESQRVKLPPPTEDDEEAEESGEQATA</sequence>
<protein>
    <recommendedName>
        <fullName evidence="6">MYND-type domain-containing protein</fullName>
    </recommendedName>
</protein>
<dbReference type="PANTHER" id="PTHR12197:SF251">
    <property type="entry name" value="EG:BACR7C10.4 PROTEIN"/>
    <property type="match status" value="1"/>
</dbReference>
<dbReference type="Proteomes" id="UP001107558">
    <property type="component" value="Chromosome 4"/>
</dbReference>
<feature type="compositionally biased region" description="Acidic residues" evidence="5">
    <location>
        <begin position="450"/>
        <end position="465"/>
    </location>
</feature>
<dbReference type="AlphaFoldDB" id="A0A9J6BE55"/>
<dbReference type="InterPro" id="IPR002893">
    <property type="entry name" value="Znf_MYND"/>
</dbReference>
<keyword evidence="8" id="KW-1185">Reference proteome</keyword>
<dbReference type="Gene3D" id="2.170.270.10">
    <property type="entry name" value="SET domain"/>
    <property type="match status" value="1"/>
</dbReference>
<keyword evidence="2 4" id="KW-0863">Zinc-finger</keyword>
<dbReference type="PROSITE" id="PS01360">
    <property type="entry name" value="ZF_MYND_1"/>
    <property type="match status" value="1"/>
</dbReference>
<keyword evidence="3" id="KW-0862">Zinc</keyword>
<keyword evidence="1" id="KW-0479">Metal-binding</keyword>
<evidence type="ECO:0000256" key="3">
    <source>
        <dbReference type="ARBA" id="ARBA00022833"/>
    </source>
</evidence>
<accession>A0A9J6BE55</accession>
<dbReference type="Gene3D" id="1.10.220.160">
    <property type="match status" value="1"/>
</dbReference>
<evidence type="ECO:0000313" key="8">
    <source>
        <dbReference type="Proteomes" id="UP001107558"/>
    </source>
</evidence>
<feature type="domain" description="MYND-type" evidence="6">
    <location>
        <begin position="33"/>
        <end position="70"/>
    </location>
</feature>
<reference evidence="7" key="1">
    <citation type="submission" date="2021-03" db="EMBL/GenBank/DDBJ databases">
        <title>Chromosome level genome of the anhydrobiotic midge Polypedilum vanderplanki.</title>
        <authorList>
            <person name="Yoshida Y."/>
            <person name="Kikawada T."/>
            <person name="Gusev O."/>
        </authorList>
    </citation>
    <scope>NUCLEOTIDE SEQUENCE</scope>
    <source>
        <strain evidence="7">NIAS01</strain>
        <tissue evidence="7">Whole body or cell culture</tissue>
    </source>
</reference>
<dbReference type="GO" id="GO:0005634">
    <property type="term" value="C:nucleus"/>
    <property type="evidence" value="ECO:0007669"/>
    <property type="project" value="TreeGrafter"/>
</dbReference>
<dbReference type="Gene3D" id="1.25.40.970">
    <property type="match status" value="1"/>
</dbReference>
<dbReference type="InterPro" id="IPR011990">
    <property type="entry name" value="TPR-like_helical_dom_sf"/>
</dbReference>
<feature type="region of interest" description="Disordered" evidence="5">
    <location>
        <begin position="441"/>
        <end position="465"/>
    </location>
</feature>
<dbReference type="GO" id="GO:0008270">
    <property type="term" value="F:zinc ion binding"/>
    <property type="evidence" value="ECO:0007669"/>
    <property type="project" value="UniProtKB-KW"/>
</dbReference>
<dbReference type="SUPFAM" id="SSF82199">
    <property type="entry name" value="SET domain"/>
    <property type="match status" value="1"/>
</dbReference>
<organism evidence="7 8">
    <name type="scientific">Polypedilum vanderplanki</name>
    <name type="common">Sleeping chironomid midge</name>
    <dbReference type="NCBI Taxonomy" id="319348"/>
    <lineage>
        <taxon>Eukaryota</taxon>
        <taxon>Metazoa</taxon>
        <taxon>Ecdysozoa</taxon>
        <taxon>Arthropoda</taxon>
        <taxon>Hexapoda</taxon>
        <taxon>Insecta</taxon>
        <taxon>Pterygota</taxon>
        <taxon>Neoptera</taxon>
        <taxon>Endopterygota</taxon>
        <taxon>Diptera</taxon>
        <taxon>Nematocera</taxon>
        <taxon>Chironomoidea</taxon>
        <taxon>Chironomidae</taxon>
        <taxon>Chironominae</taxon>
        <taxon>Polypedilum</taxon>
        <taxon>Polypedilum</taxon>
    </lineage>
</organism>
<dbReference type="PANTHER" id="PTHR12197">
    <property type="entry name" value="HISTONE-LYSINE N-METHYLTRANSFERASE SMYD"/>
    <property type="match status" value="1"/>
</dbReference>
<dbReference type="PROSITE" id="PS50865">
    <property type="entry name" value="ZF_MYND_2"/>
    <property type="match status" value="1"/>
</dbReference>
<proteinExistence type="predicted"/>
<dbReference type="Gene3D" id="1.25.40.10">
    <property type="entry name" value="Tetratricopeptide repeat domain"/>
    <property type="match status" value="1"/>
</dbReference>
<name>A0A9J6BE55_POLVA</name>
<evidence type="ECO:0000313" key="7">
    <source>
        <dbReference type="EMBL" id="KAG5668161.1"/>
    </source>
</evidence>
<evidence type="ECO:0000256" key="1">
    <source>
        <dbReference type="ARBA" id="ARBA00022723"/>
    </source>
</evidence>
<dbReference type="InterPro" id="IPR050869">
    <property type="entry name" value="H3K4_H4K5_MeTrfase"/>
</dbReference>